<evidence type="ECO:0000313" key="3">
    <source>
        <dbReference type="Proteomes" id="UP000649179"/>
    </source>
</evidence>
<dbReference type="PROSITE" id="PS51186">
    <property type="entry name" value="GNAT"/>
    <property type="match status" value="1"/>
</dbReference>
<dbReference type="Gene3D" id="3.40.630.30">
    <property type="match status" value="1"/>
</dbReference>
<sequence length="172" mass="18396">MIDLPYSPLQTPLVAVEPLDLAAIEDLLSSETDPSRRCDDWHPDFPREDDLDGVGATTDLTGWSSRQVRRLADRLVVGTIGFFGPPEDDEDPEVEVGFGLVGQARGQGLMTEALGAVLTLTDQVGVRVRAGTQRSNEASLALLRSAGFVERGSGGPEDAEREVVLVRAVPAS</sequence>
<feature type="domain" description="N-acetyltransferase" evidence="1">
    <location>
        <begin position="11"/>
        <end position="170"/>
    </location>
</feature>
<protein>
    <recommendedName>
        <fullName evidence="1">N-acetyltransferase domain-containing protein</fullName>
    </recommendedName>
</protein>
<dbReference type="SUPFAM" id="SSF55729">
    <property type="entry name" value="Acyl-CoA N-acyltransferases (Nat)"/>
    <property type="match status" value="1"/>
</dbReference>
<reference evidence="2" key="2">
    <citation type="submission" date="2020-09" db="EMBL/GenBank/DDBJ databases">
        <authorList>
            <person name="Sun Q."/>
            <person name="Zhou Y."/>
        </authorList>
    </citation>
    <scope>NUCLEOTIDE SEQUENCE</scope>
    <source>
        <strain evidence="2">CGMCC 1.16067</strain>
    </source>
</reference>
<keyword evidence="3" id="KW-1185">Reference proteome</keyword>
<evidence type="ECO:0000313" key="2">
    <source>
        <dbReference type="EMBL" id="GGF47999.1"/>
    </source>
</evidence>
<comment type="caution">
    <text evidence="2">The sequence shown here is derived from an EMBL/GenBank/DDBJ whole genome shotgun (WGS) entry which is preliminary data.</text>
</comment>
<dbReference type="InterPro" id="IPR000182">
    <property type="entry name" value="GNAT_dom"/>
</dbReference>
<dbReference type="AlphaFoldDB" id="A0A917BKQ6"/>
<organism evidence="2 3">
    <name type="scientific">Marmoricola endophyticus</name>
    <dbReference type="NCBI Taxonomy" id="2040280"/>
    <lineage>
        <taxon>Bacteria</taxon>
        <taxon>Bacillati</taxon>
        <taxon>Actinomycetota</taxon>
        <taxon>Actinomycetes</taxon>
        <taxon>Propionibacteriales</taxon>
        <taxon>Nocardioidaceae</taxon>
        <taxon>Marmoricola</taxon>
    </lineage>
</organism>
<proteinExistence type="predicted"/>
<name>A0A917BKQ6_9ACTN</name>
<dbReference type="Pfam" id="PF13302">
    <property type="entry name" value="Acetyltransf_3"/>
    <property type="match status" value="1"/>
</dbReference>
<dbReference type="Proteomes" id="UP000649179">
    <property type="component" value="Unassembled WGS sequence"/>
</dbReference>
<reference evidence="2" key="1">
    <citation type="journal article" date="2014" name="Int. J. Syst. Evol. Microbiol.">
        <title>Complete genome sequence of Corynebacterium casei LMG S-19264T (=DSM 44701T), isolated from a smear-ripened cheese.</title>
        <authorList>
            <consortium name="US DOE Joint Genome Institute (JGI-PGF)"/>
            <person name="Walter F."/>
            <person name="Albersmeier A."/>
            <person name="Kalinowski J."/>
            <person name="Ruckert C."/>
        </authorList>
    </citation>
    <scope>NUCLEOTIDE SEQUENCE</scope>
    <source>
        <strain evidence="2">CGMCC 1.16067</strain>
    </source>
</reference>
<gene>
    <name evidence="2" type="ORF">GCM10011519_22490</name>
</gene>
<dbReference type="InterPro" id="IPR016181">
    <property type="entry name" value="Acyl_CoA_acyltransferase"/>
</dbReference>
<evidence type="ECO:0000259" key="1">
    <source>
        <dbReference type="PROSITE" id="PS51186"/>
    </source>
</evidence>
<accession>A0A917BKQ6</accession>
<dbReference type="EMBL" id="BMKQ01000001">
    <property type="protein sequence ID" value="GGF47999.1"/>
    <property type="molecule type" value="Genomic_DNA"/>
</dbReference>
<dbReference type="GO" id="GO:0016747">
    <property type="term" value="F:acyltransferase activity, transferring groups other than amino-acyl groups"/>
    <property type="evidence" value="ECO:0007669"/>
    <property type="project" value="InterPro"/>
</dbReference>
<dbReference type="RefSeq" id="WP_188779849.1">
    <property type="nucleotide sequence ID" value="NZ_BMKQ01000001.1"/>
</dbReference>